<keyword evidence="3" id="KW-1133">Transmembrane helix</keyword>
<comment type="catalytic activity">
    <reaction evidence="1">
        <text>ATP + protein L-histidine = ADP + protein N-phospho-L-histidine.</text>
        <dbReference type="EC" id="2.7.13.3"/>
    </reaction>
</comment>
<dbReference type="OrthoDB" id="6309265at2"/>
<dbReference type="EMBL" id="LHPH01000007">
    <property type="protein sequence ID" value="KPH63837.1"/>
    <property type="molecule type" value="Genomic_DNA"/>
</dbReference>
<name>A0A0N1EQ29_9GAMM</name>
<dbReference type="Proteomes" id="UP000037848">
    <property type="component" value="Unassembled WGS sequence"/>
</dbReference>
<dbReference type="EC" id="2.7.13.3" evidence="2"/>
<evidence type="ECO:0000256" key="3">
    <source>
        <dbReference type="SAM" id="Phobius"/>
    </source>
</evidence>
<accession>A0A0N1EQ29</accession>
<keyword evidence="5" id="KW-1185">Reference proteome</keyword>
<dbReference type="Gene3D" id="1.10.287.130">
    <property type="match status" value="1"/>
</dbReference>
<reference evidence="4 5" key="1">
    <citation type="submission" date="2015-08" db="EMBL/GenBank/DDBJ databases">
        <title>Draft Genome Sequence of Pseudoalteromonas porphyrae UCD-SED14.</title>
        <authorList>
            <person name="Coil D.A."/>
            <person name="Jospin G."/>
            <person name="Lee R.D."/>
            <person name="Eisen J.A."/>
        </authorList>
    </citation>
    <scope>NUCLEOTIDE SEQUENCE [LARGE SCALE GENOMIC DNA]</scope>
    <source>
        <strain evidence="4 5">UCD-SED14</strain>
    </source>
</reference>
<evidence type="ECO:0000313" key="4">
    <source>
        <dbReference type="EMBL" id="KPH63837.1"/>
    </source>
</evidence>
<dbReference type="PATRIC" id="fig|187330.3.peg.3633"/>
<dbReference type="RefSeq" id="WP_054453812.1">
    <property type="nucleotide sequence ID" value="NZ_LHPH01000007.1"/>
</dbReference>
<dbReference type="InterPro" id="IPR036097">
    <property type="entry name" value="HisK_dim/P_sf"/>
</dbReference>
<dbReference type="AlphaFoldDB" id="A0A0N1EQ29"/>
<evidence type="ECO:0000313" key="5">
    <source>
        <dbReference type="Proteomes" id="UP000037848"/>
    </source>
</evidence>
<proteinExistence type="predicted"/>
<dbReference type="CDD" id="cd00082">
    <property type="entry name" value="HisKA"/>
    <property type="match status" value="1"/>
</dbReference>
<keyword evidence="3" id="KW-0472">Membrane</keyword>
<organism evidence="4 5">
    <name type="scientific">Pseudoalteromonas porphyrae</name>
    <dbReference type="NCBI Taxonomy" id="187330"/>
    <lineage>
        <taxon>Bacteria</taxon>
        <taxon>Pseudomonadati</taxon>
        <taxon>Pseudomonadota</taxon>
        <taxon>Gammaproteobacteria</taxon>
        <taxon>Alteromonadales</taxon>
        <taxon>Pseudoalteromonadaceae</taxon>
        <taxon>Pseudoalteromonas</taxon>
    </lineage>
</organism>
<dbReference type="SUPFAM" id="SSF47384">
    <property type="entry name" value="Homodimeric domain of signal transducing histidine kinase"/>
    <property type="match status" value="1"/>
</dbReference>
<feature type="transmembrane region" description="Helical" evidence="3">
    <location>
        <begin position="132"/>
        <end position="152"/>
    </location>
</feature>
<feature type="transmembrane region" description="Helical" evidence="3">
    <location>
        <begin position="12"/>
        <end position="33"/>
    </location>
</feature>
<dbReference type="GO" id="GO:0000155">
    <property type="term" value="F:phosphorelay sensor kinase activity"/>
    <property type="evidence" value="ECO:0007669"/>
    <property type="project" value="InterPro"/>
</dbReference>
<keyword evidence="3" id="KW-0812">Transmembrane</keyword>
<dbReference type="InterPro" id="IPR003661">
    <property type="entry name" value="HisK_dim/P_dom"/>
</dbReference>
<gene>
    <name evidence="4" type="ORF">ADS77_07965</name>
</gene>
<protein>
    <recommendedName>
        <fullName evidence="2">histidine kinase</fullName>
        <ecNumber evidence="2">2.7.13.3</ecNumber>
    </recommendedName>
</protein>
<sequence length="389" mass="44718">MTKVKQHSISQFLVLRTAITLLTIIVIWIAIVLNSYHYALDDTAAHYLFYDAEQLAENHLAQPYIDDFKIVTKNINDLPAWIIDLWQQQQLELNEVSLLQHNRDDVYILPYSTNTTPIFVVHYFAQAESLSLLPWLALIAGILTVVIIVININSAKKIITETLKLHATVHDKKIRTFYFDEFDTVAIQLRSIRAKEQDAQQKERLLSAFLSHEVRTPLSQINHCLSLFAQQDDLPLAALPIIDQLSHAHKNLTTSSDAILALWQLEECHLHEVNLTTYLKNWQTNLANKGVCIVLKMSIKTLKIKTYKPLLNLMLEQISRNYQHYANGDLQVTLCETGITFTNTTNKDITQKGNGLGFMIINQACKQLNWHYNVTQQADMFTVRLTFNY</sequence>
<comment type="caution">
    <text evidence="4">The sequence shown here is derived from an EMBL/GenBank/DDBJ whole genome shotgun (WGS) entry which is preliminary data.</text>
</comment>
<dbReference type="STRING" id="187330.AMS58_02320"/>
<evidence type="ECO:0000256" key="1">
    <source>
        <dbReference type="ARBA" id="ARBA00000085"/>
    </source>
</evidence>
<evidence type="ECO:0000256" key="2">
    <source>
        <dbReference type="ARBA" id="ARBA00012438"/>
    </source>
</evidence>